<evidence type="ECO:0000313" key="2">
    <source>
        <dbReference type="EMBL" id="KIS03321.1"/>
    </source>
</evidence>
<dbReference type="Proteomes" id="UP000032279">
    <property type="component" value="Unassembled WGS sequence"/>
</dbReference>
<organism evidence="2 3">
    <name type="scientific">Paucilactobacillus wasatchensis</name>
    <dbReference type="NCBI Taxonomy" id="1335616"/>
    <lineage>
        <taxon>Bacteria</taxon>
        <taxon>Bacillati</taxon>
        <taxon>Bacillota</taxon>
        <taxon>Bacilli</taxon>
        <taxon>Lactobacillales</taxon>
        <taxon>Lactobacillaceae</taxon>
        <taxon>Paucilactobacillus</taxon>
    </lineage>
</organism>
<dbReference type="PATRIC" id="fig|1335616.4.peg.1083"/>
<keyword evidence="3" id="KW-1185">Reference proteome</keyword>
<feature type="compositionally biased region" description="Polar residues" evidence="1">
    <location>
        <begin position="88"/>
        <end position="100"/>
    </location>
</feature>
<evidence type="ECO:0000313" key="3">
    <source>
        <dbReference type="Proteomes" id="UP000032279"/>
    </source>
</evidence>
<dbReference type="EMBL" id="AWTT01000023">
    <property type="protein sequence ID" value="KIS03321.1"/>
    <property type="molecule type" value="Genomic_DNA"/>
</dbReference>
<evidence type="ECO:0000256" key="1">
    <source>
        <dbReference type="SAM" id="MobiDB-lite"/>
    </source>
</evidence>
<gene>
    <name evidence="2" type="ORF">WDC_1078</name>
</gene>
<dbReference type="AlphaFoldDB" id="A0A0D1A994"/>
<sequence>MNQIKAEAENNVLELEIKWQNTSNQTAVFADSGEVIVSQNGKTLKTQEKDDDYNDNLLPGKDEDFELDYRYDNTNEPIKISIHPADTNRPTKTVTVQLTD</sequence>
<proteinExistence type="predicted"/>
<name>A0A0D1A994_9LACO</name>
<reference evidence="2 3" key="1">
    <citation type="submission" date="2013-08" db="EMBL/GenBank/DDBJ databases">
        <title>Lactobacillus wasatchii sp. WDC04, a late gas producing bacteria isolated from aged chedder cheese.</title>
        <authorList>
            <person name="Oberg C.J."/>
            <person name="Culumber M."/>
            <person name="McMahon D.J."/>
            <person name="Broadbent J.R."/>
            <person name="Oberg T.S."/>
            <person name="Ortaki F."/>
        </authorList>
    </citation>
    <scope>NUCLEOTIDE SEQUENCE [LARGE SCALE GENOMIC DNA]</scope>
    <source>
        <strain evidence="2 3">WDC04</strain>
    </source>
</reference>
<protein>
    <submittedName>
        <fullName evidence="2">Uncharacterized protein</fullName>
    </submittedName>
</protein>
<feature type="region of interest" description="Disordered" evidence="1">
    <location>
        <begin position="80"/>
        <end position="100"/>
    </location>
</feature>
<accession>A0A0D1A994</accession>
<comment type="caution">
    <text evidence="2">The sequence shown here is derived from an EMBL/GenBank/DDBJ whole genome shotgun (WGS) entry which is preliminary data.</text>
</comment>